<comment type="caution">
    <text evidence="1">The sequence shown here is derived from an EMBL/GenBank/DDBJ whole genome shotgun (WGS) entry which is preliminary data.</text>
</comment>
<dbReference type="RefSeq" id="WP_118199311.1">
    <property type="nucleotide sequence ID" value="NZ_QRHO01000018.1"/>
</dbReference>
<reference evidence="1 2" key="1">
    <citation type="submission" date="2018-08" db="EMBL/GenBank/DDBJ databases">
        <title>A genome reference for cultivated species of the human gut microbiota.</title>
        <authorList>
            <person name="Zou Y."/>
            <person name="Xue W."/>
            <person name="Luo G."/>
        </authorList>
    </citation>
    <scope>NUCLEOTIDE SEQUENCE [LARGE SCALE GENOMIC DNA]</scope>
    <source>
        <strain evidence="1 2">AM23-3</strain>
    </source>
</reference>
<evidence type="ECO:0000313" key="1">
    <source>
        <dbReference type="EMBL" id="RHF82016.1"/>
    </source>
</evidence>
<name>A0A3R6GE72_9FIRM</name>
<dbReference type="EMBL" id="QRHO01000018">
    <property type="protein sequence ID" value="RHF82016.1"/>
    <property type="molecule type" value="Genomic_DNA"/>
</dbReference>
<organism evidence="1 2">
    <name type="scientific">Coprococcus comes</name>
    <dbReference type="NCBI Taxonomy" id="410072"/>
    <lineage>
        <taxon>Bacteria</taxon>
        <taxon>Bacillati</taxon>
        <taxon>Bacillota</taxon>
        <taxon>Clostridia</taxon>
        <taxon>Lachnospirales</taxon>
        <taxon>Lachnospiraceae</taxon>
        <taxon>Coprococcus</taxon>
    </lineage>
</organism>
<accession>A0A3R6GE72</accession>
<proteinExistence type="predicted"/>
<dbReference type="AlphaFoldDB" id="A0A3R6GE72"/>
<dbReference type="Proteomes" id="UP000284579">
    <property type="component" value="Unassembled WGS sequence"/>
</dbReference>
<sequence>MKGYIAKKESFAQFLSKDSQMDTALKKGCTIYRVEDDGTEVAIATPEKGFLNGRPELEKTETMENPYVKAIQAMLMEEGVEDGEVE</sequence>
<protein>
    <submittedName>
        <fullName evidence="1">Uncharacterized protein</fullName>
    </submittedName>
</protein>
<evidence type="ECO:0000313" key="2">
    <source>
        <dbReference type="Proteomes" id="UP000284579"/>
    </source>
</evidence>
<gene>
    <name evidence="1" type="ORF">DW656_12070</name>
</gene>